<feature type="transmembrane region" description="Helical" evidence="7">
    <location>
        <begin position="97"/>
        <end position="115"/>
    </location>
</feature>
<evidence type="ECO:0000256" key="5">
    <source>
        <dbReference type="ARBA" id="ARBA00022989"/>
    </source>
</evidence>
<evidence type="ECO:0008006" key="10">
    <source>
        <dbReference type="Google" id="ProtNLM"/>
    </source>
</evidence>
<dbReference type="GO" id="GO:0005789">
    <property type="term" value="C:endoplasmic reticulum membrane"/>
    <property type="evidence" value="ECO:0007669"/>
    <property type="project" value="UniProtKB-SubCell"/>
</dbReference>
<sequence length="117" mass="12728">MGAATQATPARVPLRQRAFMRDEEWRKDELRTVVFWLISAFSLAVGSAFGLVGLRGLPCIVAYFAGVVLAPSMYWTGFLGVDEEDHGGKMEILNDSIGSGAAMFLLSWTAVYTALHA</sequence>
<dbReference type="GO" id="GO:0005739">
    <property type="term" value="C:mitochondrion"/>
    <property type="evidence" value="ECO:0007669"/>
    <property type="project" value="GOC"/>
</dbReference>
<keyword evidence="6 7" id="KW-0472">Membrane</keyword>
<comment type="caution">
    <text evidence="8">The sequence shown here is derived from an EMBL/GenBank/DDBJ whole genome shotgun (WGS) entry which is preliminary data.</text>
</comment>
<accession>A0A9W7Y9L2</accession>
<keyword evidence="3 7" id="KW-0812">Transmembrane</keyword>
<gene>
    <name evidence="8" type="ORF">LPJ61_001675</name>
</gene>
<comment type="similarity">
    <text evidence="2">Belongs to the EMC6 family.</text>
</comment>
<dbReference type="AlphaFoldDB" id="A0A9W7Y9L2"/>
<evidence type="ECO:0000313" key="9">
    <source>
        <dbReference type="Proteomes" id="UP001143981"/>
    </source>
</evidence>
<dbReference type="GO" id="GO:0097250">
    <property type="term" value="P:mitochondrial respirasome assembly"/>
    <property type="evidence" value="ECO:0007669"/>
    <property type="project" value="InterPro"/>
</dbReference>
<evidence type="ECO:0000256" key="2">
    <source>
        <dbReference type="ARBA" id="ARBA00009436"/>
    </source>
</evidence>
<name>A0A9W7Y9L2_9FUNG</name>
<proteinExistence type="inferred from homology"/>
<dbReference type="Proteomes" id="UP001143981">
    <property type="component" value="Unassembled WGS sequence"/>
</dbReference>
<dbReference type="PANTHER" id="PTHR12906:SF0">
    <property type="entry name" value="GEL COMPLEX SUBUNIT OPTI"/>
    <property type="match status" value="1"/>
</dbReference>
<feature type="transmembrane region" description="Helical" evidence="7">
    <location>
        <begin position="60"/>
        <end position="77"/>
    </location>
</feature>
<dbReference type="OrthoDB" id="286395at2759"/>
<evidence type="ECO:0000256" key="6">
    <source>
        <dbReference type="ARBA" id="ARBA00023136"/>
    </source>
</evidence>
<reference evidence="8" key="1">
    <citation type="submission" date="2022-07" db="EMBL/GenBank/DDBJ databases">
        <title>Phylogenomic reconstructions and comparative analyses of Kickxellomycotina fungi.</title>
        <authorList>
            <person name="Reynolds N.K."/>
            <person name="Stajich J.E."/>
            <person name="Barry K."/>
            <person name="Grigoriev I.V."/>
            <person name="Crous P."/>
            <person name="Smith M.E."/>
        </authorList>
    </citation>
    <scope>NUCLEOTIDE SEQUENCE</scope>
    <source>
        <strain evidence="8">BCRC 34381</strain>
    </source>
</reference>
<evidence type="ECO:0000256" key="1">
    <source>
        <dbReference type="ARBA" id="ARBA00004477"/>
    </source>
</evidence>
<keyword evidence="5 7" id="KW-1133">Transmembrane helix</keyword>
<dbReference type="InterPro" id="IPR029008">
    <property type="entry name" value="EMC6-like"/>
</dbReference>
<comment type="subcellular location">
    <subcellularLocation>
        <location evidence="1">Endoplasmic reticulum membrane</location>
        <topology evidence="1">Multi-pass membrane protein</topology>
    </subcellularLocation>
</comment>
<evidence type="ECO:0000256" key="3">
    <source>
        <dbReference type="ARBA" id="ARBA00022692"/>
    </source>
</evidence>
<evidence type="ECO:0000313" key="8">
    <source>
        <dbReference type="EMBL" id="KAJ1733200.1"/>
    </source>
</evidence>
<dbReference type="PANTHER" id="PTHR12906">
    <property type="entry name" value="PROTEIN C20ORF24 RAB5-INTERACTING PROTEIN"/>
    <property type="match status" value="1"/>
</dbReference>
<organism evidence="8 9">
    <name type="scientific">Coemansia biformis</name>
    <dbReference type="NCBI Taxonomy" id="1286918"/>
    <lineage>
        <taxon>Eukaryota</taxon>
        <taxon>Fungi</taxon>
        <taxon>Fungi incertae sedis</taxon>
        <taxon>Zoopagomycota</taxon>
        <taxon>Kickxellomycotina</taxon>
        <taxon>Kickxellomycetes</taxon>
        <taxon>Kickxellales</taxon>
        <taxon>Kickxellaceae</taxon>
        <taxon>Coemansia</taxon>
    </lineage>
</organism>
<keyword evidence="9" id="KW-1185">Reference proteome</keyword>
<keyword evidence="4" id="KW-0256">Endoplasmic reticulum</keyword>
<dbReference type="InterPro" id="IPR010742">
    <property type="entry name" value="RCAF1"/>
</dbReference>
<feature type="transmembrane region" description="Helical" evidence="7">
    <location>
        <begin position="33"/>
        <end position="53"/>
    </location>
</feature>
<dbReference type="EMBL" id="JANBOI010000158">
    <property type="protein sequence ID" value="KAJ1733200.1"/>
    <property type="molecule type" value="Genomic_DNA"/>
</dbReference>
<protein>
    <recommendedName>
        <fullName evidence="10">Rab5-interacting</fullName>
    </recommendedName>
</protein>
<dbReference type="Pfam" id="PF07019">
    <property type="entry name" value="EMC6"/>
    <property type="match status" value="1"/>
</dbReference>
<evidence type="ECO:0000256" key="7">
    <source>
        <dbReference type="SAM" id="Phobius"/>
    </source>
</evidence>
<evidence type="ECO:0000256" key="4">
    <source>
        <dbReference type="ARBA" id="ARBA00022824"/>
    </source>
</evidence>